<dbReference type="OrthoDB" id="10015001at2759"/>
<protein>
    <recommendedName>
        <fullName evidence="1">SKICH domain-containing protein</fullName>
    </recommendedName>
</protein>
<evidence type="ECO:0000259" key="1">
    <source>
        <dbReference type="Pfam" id="PF17751"/>
    </source>
</evidence>
<dbReference type="SMR" id="A0A482XS41"/>
<dbReference type="STRING" id="195883.A0A482XS41"/>
<dbReference type="InParanoid" id="A0A482XS41"/>
<dbReference type="AlphaFoldDB" id="A0A482XS41"/>
<proteinExistence type="predicted"/>
<feature type="domain" description="SKICH" evidence="1">
    <location>
        <begin position="9"/>
        <end position="114"/>
    </location>
</feature>
<sequence length="380" mass="43975">MFSNEKALVQFVDTEEKYFLDKQFLPVNYVLDKKYKPTSKDFIGIFPRGWREFDQMILGDYVHPRSIGSTDTKISFQLPFNFSENKMTCFNADYQLIYVNDDFKVLGRSPYFKIYRSSEEKEENVVYEAQGSAQVSHAALVKSIEPELTKVLGSEVQHCREKWEKITKETPKPKCNPTIIGSYKKPSPFKIRSPLGESSSQQGGLPEFQRNYAAPRCDFCHRTNELLNDKQMLSRQCNYDLRKKVHDLENELELSYVSQRTMKQQLGRLTFDVESYENVTKALLKNLQGYSPVCIDNAGKEIMVQRVNPETERRLMHQFNLRPSLQNERYLKAIIGNQERRIQDLTTKLLQLELASNAIESGHASNVCGENVEEDGSLQD</sequence>
<comment type="caution">
    <text evidence="2">The sequence shown here is derived from an EMBL/GenBank/DDBJ whole genome shotgun (WGS) entry which is preliminary data.</text>
</comment>
<dbReference type="Gene3D" id="2.60.40.2840">
    <property type="match status" value="1"/>
</dbReference>
<reference evidence="2 3" key="1">
    <citation type="journal article" date="2017" name="Gigascience">
        <title>Genome sequence of the small brown planthopper, Laodelphax striatellus.</title>
        <authorList>
            <person name="Zhu J."/>
            <person name="Jiang F."/>
            <person name="Wang X."/>
            <person name="Yang P."/>
            <person name="Bao Y."/>
            <person name="Zhao W."/>
            <person name="Wang W."/>
            <person name="Lu H."/>
            <person name="Wang Q."/>
            <person name="Cui N."/>
            <person name="Li J."/>
            <person name="Chen X."/>
            <person name="Luo L."/>
            <person name="Yu J."/>
            <person name="Kang L."/>
            <person name="Cui F."/>
        </authorList>
    </citation>
    <scope>NUCLEOTIDE SEQUENCE [LARGE SCALE GENOMIC DNA]</scope>
    <source>
        <strain evidence="2">Lst14</strain>
    </source>
</reference>
<dbReference type="Proteomes" id="UP000291343">
    <property type="component" value="Unassembled WGS sequence"/>
</dbReference>
<dbReference type="InterPro" id="IPR041611">
    <property type="entry name" value="SKICH"/>
</dbReference>
<dbReference type="EMBL" id="QKKF02000897">
    <property type="protein sequence ID" value="RZF48802.1"/>
    <property type="molecule type" value="Genomic_DNA"/>
</dbReference>
<dbReference type="Pfam" id="PF17751">
    <property type="entry name" value="SKICH"/>
    <property type="match status" value="1"/>
</dbReference>
<evidence type="ECO:0000313" key="3">
    <source>
        <dbReference type="Proteomes" id="UP000291343"/>
    </source>
</evidence>
<gene>
    <name evidence="2" type="ORF">LSTR_LSTR003182</name>
</gene>
<keyword evidence="3" id="KW-1185">Reference proteome</keyword>
<accession>A0A482XS41</accession>
<evidence type="ECO:0000313" key="2">
    <source>
        <dbReference type="EMBL" id="RZF48802.1"/>
    </source>
</evidence>
<name>A0A482XS41_LAOST</name>
<organism evidence="2 3">
    <name type="scientific">Laodelphax striatellus</name>
    <name type="common">Small brown planthopper</name>
    <name type="synonym">Delphax striatella</name>
    <dbReference type="NCBI Taxonomy" id="195883"/>
    <lineage>
        <taxon>Eukaryota</taxon>
        <taxon>Metazoa</taxon>
        <taxon>Ecdysozoa</taxon>
        <taxon>Arthropoda</taxon>
        <taxon>Hexapoda</taxon>
        <taxon>Insecta</taxon>
        <taxon>Pterygota</taxon>
        <taxon>Neoptera</taxon>
        <taxon>Paraneoptera</taxon>
        <taxon>Hemiptera</taxon>
        <taxon>Auchenorrhyncha</taxon>
        <taxon>Fulgoroidea</taxon>
        <taxon>Delphacidae</taxon>
        <taxon>Criomorphinae</taxon>
        <taxon>Laodelphax</taxon>
    </lineage>
</organism>